<organism evidence="2">
    <name type="scientific">Chrysoperla nipponensis</name>
    <name type="common">Green lacewing</name>
    <dbReference type="NCBI Taxonomy" id="413239"/>
    <lineage>
        <taxon>Eukaryota</taxon>
        <taxon>Metazoa</taxon>
        <taxon>Ecdysozoa</taxon>
        <taxon>Arthropoda</taxon>
        <taxon>Hexapoda</taxon>
        <taxon>Insecta</taxon>
        <taxon>Pterygota</taxon>
        <taxon>Neoptera</taxon>
        <taxon>Endopterygota</taxon>
        <taxon>Neuroptera</taxon>
        <taxon>Hemerobiiformia</taxon>
        <taxon>Chrysopidae</taxon>
        <taxon>Chrysopinae</taxon>
        <taxon>Chrysoperla</taxon>
    </lineage>
</organism>
<dbReference type="SUPFAM" id="SSF47565">
    <property type="entry name" value="Insect pheromone/odorant-binding proteins"/>
    <property type="match status" value="1"/>
</dbReference>
<dbReference type="InterPro" id="IPR006170">
    <property type="entry name" value="PBP/GOBP"/>
</dbReference>
<feature type="signal peptide" evidence="1">
    <location>
        <begin position="1"/>
        <end position="25"/>
    </location>
</feature>
<sequence>MVLSFKTSCILIIVNIICCYQLINCEDALNTNASMVSSSEVVNRIPLQQAVDTCNSTYKIDEAWLKEFNNSGSFPDEFKTEPKCFVNCVLKECGIESEDQKFDIASSDFYLSSLRSERLGDMIDVIKRCIKHTDEEESGADKCERSYVYAKCVVEELSRRFRSGIIAEL</sequence>
<name>A0A0R8PHX9_CHRNP</name>
<protein>
    <submittedName>
        <fullName evidence="2">Odorant binding protein 6</fullName>
    </submittedName>
</protein>
<feature type="chain" id="PRO_5006587785" evidence="1">
    <location>
        <begin position="26"/>
        <end position="169"/>
    </location>
</feature>
<evidence type="ECO:0000313" key="2">
    <source>
        <dbReference type="EMBL" id="AKW47227.1"/>
    </source>
</evidence>
<dbReference type="SMART" id="SM00708">
    <property type="entry name" value="PhBP"/>
    <property type="match status" value="1"/>
</dbReference>
<dbReference type="AlphaFoldDB" id="A0A0R8PHX9"/>
<accession>A0A0R8PHX9</accession>
<dbReference type="CDD" id="cd23992">
    <property type="entry name" value="PBP_GOBP"/>
    <property type="match status" value="1"/>
</dbReference>
<evidence type="ECO:0000256" key="1">
    <source>
        <dbReference type="SAM" id="SignalP"/>
    </source>
</evidence>
<reference evidence="2" key="1">
    <citation type="submission" date="2014-10" db="EMBL/GenBank/DDBJ databases">
        <title>Identification and comparison of genes expressed in the antennae of Chrysopa pallens and Chrysoperla sinica.</title>
        <authorList>
            <person name="Li Z."/>
        </authorList>
    </citation>
    <scope>NUCLEOTIDE SEQUENCE</scope>
</reference>
<dbReference type="GO" id="GO:0005549">
    <property type="term" value="F:odorant binding"/>
    <property type="evidence" value="ECO:0007669"/>
    <property type="project" value="InterPro"/>
</dbReference>
<dbReference type="EMBL" id="KP082935">
    <property type="protein sequence ID" value="AKW47227.1"/>
    <property type="molecule type" value="mRNA"/>
</dbReference>
<dbReference type="InterPro" id="IPR036728">
    <property type="entry name" value="PBP_GOBP_sf"/>
</dbReference>
<dbReference type="Gene3D" id="1.10.238.20">
    <property type="entry name" value="Pheromone/general odorant binding protein domain"/>
    <property type="match status" value="1"/>
</dbReference>
<dbReference type="Pfam" id="PF01395">
    <property type="entry name" value="PBP_GOBP"/>
    <property type="match status" value="1"/>
</dbReference>
<keyword evidence="1" id="KW-0732">Signal</keyword>
<proteinExistence type="evidence at transcript level"/>